<dbReference type="SUPFAM" id="SSF55874">
    <property type="entry name" value="ATPase domain of HSP90 chaperone/DNA topoisomerase II/histidine kinase"/>
    <property type="match status" value="1"/>
</dbReference>
<name>A0A086AGZ9_FLAHY</name>
<dbReference type="InterPro" id="IPR050640">
    <property type="entry name" value="Bact_2-comp_sensor_kinase"/>
</dbReference>
<dbReference type="EMBL" id="MUGY01000021">
    <property type="protein sequence ID" value="OXA92591.1"/>
    <property type="molecule type" value="Genomic_DNA"/>
</dbReference>
<organism evidence="4 6">
    <name type="scientific">Flavobacterium hydatis</name>
    <name type="common">Cytophaga aquatilis</name>
    <dbReference type="NCBI Taxonomy" id="991"/>
    <lineage>
        <taxon>Bacteria</taxon>
        <taxon>Pseudomonadati</taxon>
        <taxon>Bacteroidota</taxon>
        <taxon>Flavobacteriia</taxon>
        <taxon>Flavobacteriales</taxon>
        <taxon>Flavobacteriaceae</taxon>
        <taxon>Flavobacterium</taxon>
    </lineage>
</organism>
<comment type="caution">
    <text evidence="4">The sequence shown here is derived from an EMBL/GenBank/DDBJ whole genome shotgun (WGS) entry which is preliminary data.</text>
</comment>
<dbReference type="Gene3D" id="3.30.565.10">
    <property type="entry name" value="Histidine kinase-like ATPase, C-terminal domain"/>
    <property type="match status" value="1"/>
</dbReference>
<proteinExistence type="predicted"/>
<reference evidence="4 6" key="1">
    <citation type="submission" date="2014-07" db="EMBL/GenBank/DDBJ databases">
        <title>Genome of Flavobacterium hydatis DSM 2063.</title>
        <authorList>
            <person name="Pipes S.E."/>
            <person name="Stropko S.J."/>
            <person name="Newman J.D."/>
        </authorList>
    </citation>
    <scope>NUCLEOTIDE SEQUENCE [LARGE SCALE GENOMIC DNA]</scope>
    <source>
        <strain evidence="4 6">DSM 2063</strain>
    </source>
</reference>
<sequence length="350" mass="40510">MKTKNKDQFHWIFLIFFWSILGTTIWAQLIADYGTMAAIRQSALILLCSVVLAHFLSDVMLPKALRKNKMALFAVQAFVVVLLLSLCLAVIYAVFSDLQTRNRSYPEEADMTTIEFLWARFCGSIPAAILICGTACGLRFYQEHNVIERNHAELKQVHLEAQIKILQDQINPHLMFNILNHIHILMQSNVKLASDLLIQFSDILRYQLYECNKEYVALYLEIKYLKDLVSVEKTRWGDELEVKTNWNIEDGQLQIVPLLLVPLIENAFKHVSRLPNQKGYVHLSCEQKSKQLIFKIENSYTEQYKVPSNSHGLGLENVRKRLAIQYPNRHELSINKTDLDFTVMVVLDLK</sequence>
<keyword evidence="1" id="KW-0472">Membrane</keyword>
<dbReference type="OrthoDB" id="9809908at2"/>
<dbReference type="PANTHER" id="PTHR34220:SF7">
    <property type="entry name" value="SENSOR HISTIDINE KINASE YPDA"/>
    <property type="match status" value="1"/>
</dbReference>
<dbReference type="Proteomes" id="UP000198424">
    <property type="component" value="Unassembled WGS sequence"/>
</dbReference>
<evidence type="ECO:0000256" key="1">
    <source>
        <dbReference type="SAM" id="Phobius"/>
    </source>
</evidence>
<reference evidence="5 7" key="2">
    <citation type="submission" date="2016-11" db="EMBL/GenBank/DDBJ databases">
        <title>Whole genomes of Flavobacteriaceae.</title>
        <authorList>
            <person name="Stine C."/>
            <person name="Li C."/>
            <person name="Tadesse D."/>
        </authorList>
    </citation>
    <scope>NUCLEOTIDE SEQUENCE [LARGE SCALE GENOMIC DNA]</scope>
    <source>
        <strain evidence="5 7">ATCC 29551</strain>
    </source>
</reference>
<keyword evidence="4" id="KW-0808">Transferase</keyword>
<dbReference type="PANTHER" id="PTHR34220">
    <property type="entry name" value="SENSOR HISTIDINE KINASE YPDA"/>
    <property type="match status" value="1"/>
</dbReference>
<accession>A0A086AGZ9</accession>
<dbReference type="InterPro" id="IPR032834">
    <property type="entry name" value="NatK-like_C"/>
</dbReference>
<feature type="transmembrane region" description="Helical" evidence="1">
    <location>
        <begin position="73"/>
        <end position="96"/>
    </location>
</feature>
<protein>
    <submittedName>
        <fullName evidence="4 5">Histidine kinase</fullName>
    </submittedName>
</protein>
<dbReference type="GO" id="GO:0000155">
    <property type="term" value="F:phosphorelay sensor kinase activity"/>
    <property type="evidence" value="ECO:0007669"/>
    <property type="project" value="InterPro"/>
</dbReference>
<dbReference type="Pfam" id="PF14501">
    <property type="entry name" value="HATPase_c_5"/>
    <property type="match status" value="1"/>
</dbReference>
<feature type="domain" description="Signal transduction histidine kinase internal region" evidence="2">
    <location>
        <begin position="161"/>
        <end position="240"/>
    </location>
</feature>
<feature type="transmembrane region" description="Helical" evidence="1">
    <location>
        <begin position="116"/>
        <end position="141"/>
    </location>
</feature>
<keyword evidence="7" id="KW-1185">Reference proteome</keyword>
<dbReference type="InterPro" id="IPR010559">
    <property type="entry name" value="Sig_transdc_His_kin_internal"/>
</dbReference>
<feature type="domain" description="Sensor histidine kinase NatK-like C-terminal" evidence="3">
    <location>
        <begin position="263"/>
        <end position="347"/>
    </location>
</feature>
<dbReference type="GO" id="GO:0016020">
    <property type="term" value="C:membrane"/>
    <property type="evidence" value="ECO:0007669"/>
    <property type="project" value="InterPro"/>
</dbReference>
<dbReference type="Proteomes" id="UP000028712">
    <property type="component" value="Unassembled WGS sequence"/>
</dbReference>
<evidence type="ECO:0000259" key="3">
    <source>
        <dbReference type="Pfam" id="PF14501"/>
    </source>
</evidence>
<keyword evidence="1" id="KW-1133">Transmembrane helix</keyword>
<evidence type="ECO:0000259" key="2">
    <source>
        <dbReference type="Pfam" id="PF06580"/>
    </source>
</evidence>
<dbReference type="RefSeq" id="WP_035622632.1">
    <property type="nucleotide sequence ID" value="NZ_JBEWQG010000002.1"/>
</dbReference>
<evidence type="ECO:0000313" key="5">
    <source>
        <dbReference type="EMBL" id="OXA92591.1"/>
    </source>
</evidence>
<dbReference type="EMBL" id="JPRM01000017">
    <property type="protein sequence ID" value="KFF15963.1"/>
    <property type="molecule type" value="Genomic_DNA"/>
</dbReference>
<dbReference type="AlphaFoldDB" id="A0A086AGZ9"/>
<feature type="transmembrane region" description="Helical" evidence="1">
    <location>
        <begin position="12"/>
        <end position="31"/>
    </location>
</feature>
<dbReference type="STRING" id="991.IW20_12700"/>
<evidence type="ECO:0000313" key="4">
    <source>
        <dbReference type="EMBL" id="KFF15963.1"/>
    </source>
</evidence>
<keyword evidence="4" id="KW-0418">Kinase</keyword>
<keyword evidence="1" id="KW-0812">Transmembrane</keyword>
<evidence type="ECO:0000313" key="7">
    <source>
        <dbReference type="Proteomes" id="UP000198424"/>
    </source>
</evidence>
<evidence type="ECO:0000313" key="6">
    <source>
        <dbReference type="Proteomes" id="UP000028712"/>
    </source>
</evidence>
<dbReference type="InterPro" id="IPR036890">
    <property type="entry name" value="HATPase_C_sf"/>
</dbReference>
<dbReference type="Pfam" id="PF06580">
    <property type="entry name" value="His_kinase"/>
    <property type="match status" value="1"/>
</dbReference>
<gene>
    <name evidence="5" type="ORF">B0A62_15250</name>
    <name evidence="4" type="ORF">IW20_12700</name>
</gene>
<dbReference type="eggNOG" id="COG2972">
    <property type="taxonomic scope" value="Bacteria"/>
</dbReference>